<keyword evidence="2" id="KW-0560">Oxidoreductase</keyword>
<dbReference type="PANTHER" id="PTHR22604:SF115">
    <property type="entry name" value="DIHYDRODIOL DEHYDROGENASE, PUTATIVE (AFU_ORTHOLOGUE AFUA_1G07520)-RELATED"/>
    <property type="match status" value="1"/>
</dbReference>
<dbReference type="SUPFAM" id="SSF51735">
    <property type="entry name" value="NAD(P)-binding Rossmann-fold domains"/>
    <property type="match status" value="1"/>
</dbReference>
<dbReference type="InterPro" id="IPR036291">
    <property type="entry name" value="NAD(P)-bd_dom_sf"/>
</dbReference>
<proteinExistence type="inferred from homology"/>
<evidence type="ECO:0000259" key="6">
    <source>
        <dbReference type="Pfam" id="PF01408"/>
    </source>
</evidence>
<dbReference type="Pfam" id="PF01408">
    <property type="entry name" value="GFO_IDH_MocA"/>
    <property type="match status" value="1"/>
</dbReference>
<dbReference type="EMBL" id="CABFNS010000851">
    <property type="protein sequence ID" value="VUC32661.1"/>
    <property type="molecule type" value="Genomic_DNA"/>
</dbReference>
<keyword evidence="9" id="KW-1185">Reference proteome</keyword>
<dbReference type="EC" id="1.1.1.179" evidence="3"/>
<sequence length="379" mass="41606">MATGWIAEHFSKDLLADPAVRGAHDVRHEIVAVASSTSAERAATFIKKIDGPPSAAAYGSYQELVADPNVDIIHIGTPHSHHFQNAMLAIEAGKNVLCEKPLTVTASQTRKLVEAARSKGVFFLEAVWTRYFPISIKVRELIQSGAIGTPYRTYADLSLGKDLGNGKIDFEDSHRLVSLDLAGGCILDLGVYALTWVFQTLYHLQEGDKKEAPTVVAAVNKYHTGADEMSTIICQFPKHKSMGIATTTLRLPSDIDGRHSNGPSVRIQGSKGEIHLFGHAYAPHEYRLIKSDGSTERVEYPIPKDPKRGGWGHGMFWEADECVRCLRDGRKESAILPWAESIAIMEVMDAALKQGDVEYPELITSDTFDSNGHLNTGRK</sequence>
<accession>A0ABY6UMV8</accession>
<comment type="catalytic activity">
    <reaction evidence="5">
        <text>D-xylose + NADP(+) = D-xylono-1,5-lactone + NADPH + H(+)</text>
        <dbReference type="Rhea" id="RHEA:22000"/>
        <dbReference type="ChEBI" id="CHEBI:15378"/>
        <dbReference type="ChEBI" id="CHEBI:15867"/>
        <dbReference type="ChEBI" id="CHEBI:53455"/>
        <dbReference type="ChEBI" id="CHEBI:57783"/>
        <dbReference type="ChEBI" id="CHEBI:58349"/>
        <dbReference type="EC" id="1.1.1.179"/>
    </reaction>
</comment>
<gene>
    <name evidence="8" type="ORF">CLO192961_LOCUS328906</name>
</gene>
<evidence type="ECO:0000256" key="2">
    <source>
        <dbReference type="ARBA" id="ARBA00023002"/>
    </source>
</evidence>
<dbReference type="Pfam" id="PF22725">
    <property type="entry name" value="GFO_IDH_MocA_C3"/>
    <property type="match status" value="1"/>
</dbReference>
<dbReference type="Proteomes" id="UP000766486">
    <property type="component" value="Unassembled WGS sequence"/>
</dbReference>
<dbReference type="InterPro" id="IPR050984">
    <property type="entry name" value="Gfo/Idh/MocA_domain"/>
</dbReference>
<name>A0ABY6UMV8_BIOOC</name>
<evidence type="ECO:0000313" key="9">
    <source>
        <dbReference type="Proteomes" id="UP000766486"/>
    </source>
</evidence>
<dbReference type="InterPro" id="IPR055170">
    <property type="entry name" value="GFO_IDH_MocA-like_dom"/>
</dbReference>
<evidence type="ECO:0000259" key="7">
    <source>
        <dbReference type="Pfam" id="PF22725"/>
    </source>
</evidence>
<dbReference type="SUPFAM" id="SSF55347">
    <property type="entry name" value="Glyceraldehyde-3-phosphate dehydrogenase-like, C-terminal domain"/>
    <property type="match status" value="1"/>
</dbReference>
<dbReference type="Gene3D" id="3.40.50.720">
    <property type="entry name" value="NAD(P)-binding Rossmann-like Domain"/>
    <property type="match status" value="1"/>
</dbReference>
<evidence type="ECO:0000256" key="1">
    <source>
        <dbReference type="ARBA" id="ARBA00010928"/>
    </source>
</evidence>
<dbReference type="InterPro" id="IPR000683">
    <property type="entry name" value="Gfo/Idh/MocA-like_OxRdtase_N"/>
</dbReference>
<feature type="domain" description="Gfo/Idh/MocA-like oxidoreductase N-terminal" evidence="6">
    <location>
        <begin position="27"/>
        <end position="123"/>
    </location>
</feature>
<dbReference type="Gene3D" id="3.30.360.10">
    <property type="entry name" value="Dihydrodipicolinate Reductase, domain 2"/>
    <property type="match status" value="1"/>
</dbReference>
<dbReference type="PANTHER" id="PTHR22604">
    <property type="entry name" value="OXIDOREDUCTASES"/>
    <property type="match status" value="1"/>
</dbReference>
<feature type="domain" description="GFO/IDH/MocA-like oxidoreductase" evidence="7">
    <location>
        <begin position="137"/>
        <end position="274"/>
    </location>
</feature>
<evidence type="ECO:0000256" key="3">
    <source>
        <dbReference type="ARBA" id="ARBA00038984"/>
    </source>
</evidence>
<comment type="similarity">
    <text evidence="1">Belongs to the Gfo/Idh/MocA family.</text>
</comment>
<comment type="caution">
    <text evidence="8">The sequence shown here is derived from an EMBL/GenBank/DDBJ whole genome shotgun (WGS) entry which is preliminary data.</text>
</comment>
<evidence type="ECO:0000256" key="4">
    <source>
        <dbReference type="ARBA" id="ARBA00042988"/>
    </source>
</evidence>
<organism evidence="8 9">
    <name type="scientific">Bionectria ochroleuca</name>
    <name type="common">Gliocladium roseum</name>
    <dbReference type="NCBI Taxonomy" id="29856"/>
    <lineage>
        <taxon>Eukaryota</taxon>
        <taxon>Fungi</taxon>
        <taxon>Dikarya</taxon>
        <taxon>Ascomycota</taxon>
        <taxon>Pezizomycotina</taxon>
        <taxon>Sordariomycetes</taxon>
        <taxon>Hypocreomycetidae</taxon>
        <taxon>Hypocreales</taxon>
        <taxon>Bionectriaceae</taxon>
        <taxon>Clonostachys</taxon>
    </lineage>
</organism>
<evidence type="ECO:0000256" key="5">
    <source>
        <dbReference type="ARBA" id="ARBA00049233"/>
    </source>
</evidence>
<protein>
    <recommendedName>
        <fullName evidence="3">D-xylose 1-dehydrogenase (NADP(+), D-xylono-1,5-lactone-forming)</fullName>
        <ecNumber evidence="3">1.1.1.179</ecNumber>
    </recommendedName>
    <alternativeName>
        <fullName evidence="4">D-xylose-NADP dehydrogenase</fullName>
    </alternativeName>
</protein>
<reference evidence="8 9" key="1">
    <citation type="submission" date="2019-06" db="EMBL/GenBank/DDBJ databases">
        <authorList>
            <person name="Broberg M."/>
        </authorList>
    </citation>
    <scope>NUCLEOTIDE SEQUENCE [LARGE SCALE GENOMIC DNA]</scope>
</reference>
<evidence type="ECO:0000313" key="8">
    <source>
        <dbReference type="EMBL" id="VUC32661.1"/>
    </source>
</evidence>